<feature type="compositionally biased region" description="Acidic residues" evidence="1">
    <location>
        <begin position="90"/>
        <end position="105"/>
    </location>
</feature>
<feature type="compositionally biased region" description="Basic and acidic residues" evidence="1">
    <location>
        <begin position="72"/>
        <end position="82"/>
    </location>
</feature>
<sequence>SVTLTPVAEEGEEQITPGPDAEMPEVPDEMLTEFPTMAEGISESAEGLAATDEGIPEEEPTAGEEGAVQAIERVDTSEHPEVLESPAPEEATEAPEDVQETDTSEEAGTPQVEKQGSKSSAVLAETTDT</sequence>
<feature type="compositionally biased region" description="Acidic residues" evidence="1">
    <location>
        <begin position="22"/>
        <end position="31"/>
    </location>
</feature>
<reference evidence="2" key="1">
    <citation type="submission" date="2015-11" db="EMBL/GenBank/DDBJ databases">
        <title>De novo transcriptome assembly of four potential Pierce s Disease insect vectors from Arizona vineyards.</title>
        <authorList>
            <person name="Tassone E.E."/>
        </authorList>
    </citation>
    <scope>NUCLEOTIDE SEQUENCE</scope>
</reference>
<dbReference type="AlphaFoldDB" id="A0A1B6I1K3"/>
<organism evidence="2">
    <name type="scientific">Homalodisca liturata</name>
    <dbReference type="NCBI Taxonomy" id="320908"/>
    <lineage>
        <taxon>Eukaryota</taxon>
        <taxon>Metazoa</taxon>
        <taxon>Ecdysozoa</taxon>
        <taxon>Arthropoda</taxon>
        <taxon>Hexapoda</taxon>
        <taxon>Insecta</taxon>
        <taxon>Pterygota</taxon>
        <taxon>Neoptera</taxon>
        <taxon>Paraneoptera</taxon>
        <taxon>Hemiptera</taxon>
        <taxon>Auchenorrhyncha</taxon>
        <taxon>Membracoidea</taxon>
        <taxon>Cicadellidae</taxon>
        <taxon>Cicadellinae</taxon>
        <taxon>Proconiini</taxon>
        <taxon>Homalodisca</taxon>
    </lineage>
</organism>
<feature type="non-terminal residue" evidence="2">
    <location>
        <position position="1"/>
    </location>
</feature>
<evidence type="ECO:0000256" key="1">
    <source>
        <dbReference type="SAM" id="MobiDB-lite"/>
    </source>
</evidence>
<gene>
    <name evidence="2" type="ORF">g.31144</name>
</gene>
<evidence type="ECO:0000313" key="2">
    <source>
        <dbReference type="EMBL" id="JAS80831.1"/>
    </source>
</evidence>
<accession>A0A1B6I1K3</accession>
<protein>
    <submittedName>
        <fullName evidence="2">Uncharacterized protein</fullName>
    </submittedName>
</protein>
<name>A0A1B6I1K3_9HEMI</name>
<proteinExistence type="predicted"/>
<dbReference type="EMBL" id="GECU01026875">
    <property type="protein sequence ID" value="JAS80831.1"/>
    <property type="molecule type" value="Transcribed_RNA"/>
</dbReference>
<feature type="region of interest" description="Disordered" evidence="1">
    <location>
        <begin position="1"/>
        <end position="129"/>
    </location>
</feature>